<dbReference type="Proteomes" id="UP000549797">
    <property type="component" value="Unassembled WGS sequence"/>
</dbReference>
<evidence type="ECO:0000313" key="8">
    <source>
        <dbReference type="Proteomes" id="UP000520052"/>
    </source>
</evidence>
<evidence type="ECO:0008006" key="15">
    <source>
        <dbReference type="Google" id="ProtNLM"/>
    </source>
</evidence>
<proteinExistence type="predicted"/>
<reference evidence="8 9" key="1">
    <citation type="journal article" date="2019" name="Environ. Microbiol.">
        <title>Genomics insights into ecotype formation of ammonia-oxidizing archaea in the deep ocean.</title>
        <authorList>
            <person name="Wang Y."/>
            <person name="Huang J.M."/>
            <person name="Cui G.J."/>
            <person name="Nunoura T."/>
            <person name="Takaki Y."/>
            <person name="Li W.L."/>
            <person name="Li J."/>
            <person name="Gao Z.M."/>
            <person name="Takai K."/>
            <person name="Zhang A.Q."/>
            <person name="Stepanauskas R."/>
        </authorList>
    </citation>
    <scope>NUCLEOTIDE SEQUENCE [LARGE SCALE GENOMIC DNA]</scope>
    <source>
        <strain evidence="6 10">D1a</strain>
        <strain evidence="1 14">L14</strain>
        <strain evidence="3 13">L15a</strain>
        <strain evidence="7 9">L19a</strain>
        <strain evidence="5 11">T1C4</strain>
        <strain evidence="2 12">T1L11</strain>
        <strain evidence="4 8">T3L1</strain>
    </source>
</reference>
<dbReference type="Proteomes" id="UP000575480">
    <property type="component" value="Unassembled WGS sequence"/>
</dbReference>
<accession>A0A7K4MV33</accession>
<evidence type="ECO:0000313" key="12">
    <source>
        <dbReference type="Proteomes" id="UP000563820"/>
    </source>
</evidence>
<reference evidence="3" key="2">
    <citation type="submission" date="2020-06" db="EMBL/GenBank/DDBJ databases">
        <authorList>
            <person name="Wang Y."/>
        </authorList>
    </citation>
    <scope>NUCLEOTIDE SEQUENCE</scope>
    <source>
        <strain evidence="6">D1a</strain>
        <strain evidence="1">L14</strain>
        <strain evidence="3">L15a</strain>
        <strain evidence="7">L19a</strain>
        <strain evidence="5">T1C4</strain>
        <strain evidence="2">T1L11</strain>
        <strain evidence="4">T3L1</strain>
    </source>
</reference>
<comment type="caution">
    <text evidence="3">The sequence shown here is derived from an EMBL/GenBank/DDBJ whole genome shotgun (WGS) entry which is preliminary data.</text>
</comment>
<evidence type="ECO:0000313" key="3">
    <source>
        <dbReference type="EMBL" id="NWJ57290.1"/>
    </source>
</evidence>
<dbReference type="EMBL" id="JACATJ010000004">
    <property type="protein sequence ID" value="NWK08821.1"/>
    <property type="molecule type" value="Genomic_DNA"/>
</dbReference>
<dbReference type="Proteomes" id="UP000587702">
    <property type="component" value="Unassembled WGS sequence"/>
</dbReference>
<organism evidence="3 13">
    <name type="scientific">Marine Group I thaumarchaeote</name>
    <dbReference type="NCBI Taxonomy" id="2511932"/>
    <lineage>
        <taxon>Archaea</taxon>
        <taxon>Nitrososphaerota</taxon>
        <taxon>Marine Group I</taxon>
    </lineage>
</organism>
<evidence type="ECO:0000313" key="11">
    <source>
        <dbReference type="Proteomes" id="UP000559282"/>
    </source>
</evidence>
<dbReference type="EMBL" id="JACATE010000007">
    <property type="protein sequence ID" value="NWJ28720.1"/>
    <property type="molecule type" value="Genomic_DNA"/>
</dbReference>
<name>A0A7K4MV33_9ARCH</name>
<evidence type="ECO:0000313" key="5">
    <source>
        <dbReference type="EMBL" id="NWK07650.1"/>
    </source>
</evidence>
<evidence type="ECO:0000313" key="4">
    <source>
        <dbReference type="EMBL" id="NWJ83665.1"/>
    </source>
</evidence>
<dbReference type="AlphaFoldDB" id="A0A7K4MV33"/>
<dbReference type="EMBL" id="JACATI010000011">
    <property type="protein sequence ID" value="NWJ20849.1"/>
    <property type="molecule type" value="Genomic_DNA"/>
</dbReference>
<dbReference type="Proteomes" id="UP000535457">
    <property type="component" value="Unassembled WGS sequence"/>
</dbReference>
<evidence type="ECO:0000313" key="6">
    <source>
        <dbReference type="EMBL" id="NWK08821.1"/>
    </source>
</evidence>
<evidence type="ECO:0000313" key="10">
    <source>
        <dbReference type="Proteomes" id="UP000549797"/>
    </source>
</evidence>
<dbReference type="EMBL" id="JACATH010000004">
    <property type="protein sequence ID" value="NWJ57290.1"/>
    <property type="molecule type" value="Genomic_DNA"/>
</dbReference>
<dbReference type="EMBL" id="JACATG010000004">
    <property type="protein sequence ID" value="NWK13730.1"/>
    <property type="molecule type" value="Genomic_DNA"/>
</dbReference>
<dbReference type="EMBL" id="JACATF010000015">
    <property type="protein sequence ID" value="NWK07650.1"/>
    <property type="molecule type" value="Genomic_DNA"/>
</dbReference>
<gene>
    <name evidence="5" type="ORF">HX847_04470</name>
    <name evidence="2" type="ORF">HX848_04965</name>
    <name evidence="6" type="ORF">HX852_03415</name>
    <name evidence="7" type="ORF">HX853_03725</name>
    <name evidence="4" type="ORF">HX854_02885</name>
    <name evidence="3" type="ORF">HX858_06010</name>
    <name evidence="1" type="ORF">HX860_07290</name>
</gene>
<dbReference type="Proteomes" id="UP000520052">
    <property type="component" value="Unassembled WGS sequence"/>
</dbReference>
<evidence type="ECO:0000313" key="2">
    <source>
        <dbReference type="EMBL" id="NWJ28720.1"/>
    </source>
</evidence>
<dbReference type="Proteomes" id="UP000559282">
    <property type="component" value="Unassembled WGS sequence"/>
</dbReference>
<protein>
    <recommendedName>
        <fullName evidence="15">Phasin family protein</fullName>
    </recommendedName>
</protein>
<evidence type="ECO:0000313" key="1">
    <source>
        <dbReference type="EMBL" id="NWJ20849.1"/>
    </source>
</evidence>
<evidence type="ECO:0000313" key="7">
    <source>
        <dbReference type="EMBL" id="NWK13730.1"/>
    </source>
</evidence>
<dbReference type="EMBL" id="JACATC010000003">
    <property type="protein sequence ID" value="NWJ83665.1"/>
    <property type="molecule type" value="Genomic_DNA"/>
</dbReference>
<evidence type="ECO:0000313" key="14">
    <source>
        <dbReference type="Proteomes" id="UP000587702"/>
    </source>
</evidence>
<evidence type="ECO:0000313" key="9">
    <source>
        <dbReference type="Proteomes" id="UP000535457"/>
    </source>
</evidence>
<evidence type="ECO:0000313" key="13">
    <source>
        <dbReference type="Proteomes" id="UP000575480"/>
    </source>
</evidence>
<dbReference type="Proteomes" id="UP000563820">
    <property type="component" value="Unassembled WGS sequence"/>
</dbReference>
<sequence>MSNETTTTTRNPKDVFSVYQQNVDKLFNGIRQSVPQYHQSITNVQQEYLQAYENIVDSTITLQKEYAKKAGIATNIPEATLKVIHDTTEEFVKAASIQNQVVLATIDATQQNIKTFNDNAKSFADLNRNILQSWISAFTTKNN</sequence>